<sequence length="246" mass="26138">MPEQSLEPDTGEDEQKPPVLTARGITMRGPWGPVYGPIDLDIADGGVTVLVAPAGTGRTALLMTLAGRMKPAGGQLTVFGRTRASDIFRTAALAGIDELDTVSESVTVRDLVTEQRRWDAPWYTLVGRADQDDLAAMCAPVFGELPLPSLTSYFDGLTELDQILLRIALANTSTPRLLVVGNLDHLTDDRNRDILLGRLIALGEKQTVITATVNGVPGHLASAMRAQVTVPNTTVAELAGSQKGGE</sequence>
<evidence type="ECO:0000256" key="1">
    <source>
        <dbReference type="ARBA" id="ARBA00022741"/>
    </source>
</evidence>
<organism evidence="5 6">
    <name type="scientific">Mycolicibacterium neworleansense</name>
    <dbReference type="NCBI Taxonomy" id="146018"/>
    <lineage>
        <taxon>Bacteria</taxon>
        <taxon>Bacillati</taxon>
        <taxon>Actinomycetota</taxon>
        <taxon>Actinomycetes</taxon>
        <taxon>Mycobacteriales</taxon>
        <taxon>Mycobacteriaceae</taxon>
        <taxon>Mycolicibacterium</taxon>
    </lineage>
</organism>
<proteinExistence type="predicted"/>
<feature type="region of interest" description="Disordered" evidence="3">
    <location>
        <begin position="1"/>
        <end position="26"/>
    </location>
</feature>
<dbReference type="AlphaFoldDB" id="A0A0H5RYS2"/>
<dbReference type="InterPro" id="IPR027417">
    <property type="entry name" value="P-loop_NTPase"/>
</dbReference>
<keyword evidence="1" id="KW-0547">Nucleotide-binding</keyword>
<dbReference type="SMART" id="SM00382">
    <property type="entry name" value="AAA"/>
    <property type="match status" value="1"/>
</dbReference>
<dbReference type="Gene3D" id="3.40.50.300">
    <property type="entry name" value="P-loop containing nucleotide triphosphate hydrolases"/>
    <property type="match status" value="1"/>
</dbReference>
<keyword evidence="6" id="KW-1185">Reference proteome</keyword>
<dbReference type="EMBL" id="CWKH01000003">
    <property type="protein sequence ID" value="CRZ18692.1"/>
    <property type="molecule type" value="Genomic_DNA"/>
</dbReference>
<protein>
    <submittedName>
        <fullName evidence="5">Iron-dicitrate transporter ATP-binding subunit</fullName>
    </submittedName>
</protein>
<dbReference type="InterPro" id="IPR003593">
    <property type="entry name" value="AAA+_ATPase"/>
</dbReference>
<evidence type="ECO:0000256" key="3">
    <source>
        <dbReference type="SAM" id="MobiDB-lite"/>
    </source>
</evidence>
<gene>
    <name evidence="5" type="ORF">BN2156_05597</name>
</gene>
<keyword evidence="2 5" id="KW-0067">ATP-binding</keyword>
<dbReference type="Pfam" id="PF00005">
    <property type="entry name" value="ABC_tran"/>
    <property type="match status" value="1"/>
</dbReference>
<dbReference type="OrthoDB" id="4927383at2"/>
<evidence type="ECO:0000313" key="5">
    <source>
        <dbReference type="EMBL" id="CRZ18692.1"/>
    </source>
</evidence>
<accession>A0A0H5RYS2</accession>
<evidence type="ECO:0000259" key="4">
    <source>
        <dbReference type="SMART" id="SM00382"/>
    </source>
</evidence>
<dbReference type="InterPro" id="IPR003439">
    <property type="entry name" value="ABC_transporter-like_ATP-bd"/>
</dbReference>
<dbReference type="STRING" id="146018.BN2156_05597"/>
<reference evidence="6" key="1">
    <citation type="submission" date="2015-07" db="EMBL/GenBank/DDBJ databases">
        <authorList>
            <person name="Urmite Genomes"/>
        </authorList>
    </citation>
    <scope>NUCLEOTIDE SEQUENCE [LARGE SCALE GENOMIC DNA]</scope>
    <source>
        <strain evidence="6">type strain: ATCC 49404</strain>
    </source>
</reference>
<dbReference type="Proteomes" id="UP000199147">
    <property type="component" value="Unassembled WGS sequence"/>
</dbReference>
<name>A0A0H5RYS2_9MYCO</name>
<dbReference type="GO" id="GO:0016887">
    <property type="term" value="F:ATP hydrolysis activity"/>
    <property type="evidence" value="ECO:0007669"/>
    <property type="project" value="InterPro"/>
</dbReference>
<dbReference type="RefSeq" id="WP_090518173.1">
    <property type="nucleotide sequence ID" value="NZ_CWKH01000003.1"/>
</dbReference>
<feature type="domain" description="AAA+ ATPase" evidence="4">
    <location>
        <begin position="44"/>
        <end position="236"/>
    </location>
</feature>
<evidence type="ECO:0000313" key="6">
    <source>
        <dbReference type="Proteomes" id="UP000199147"/>
    </source>
</evidence>
<dbReference type="GO" id="GO:0005524">
    <property type="term" value="F:ATP binding"/>
    <property type="evidence" value="ECO:0007669"/>
    <property type="project" value="UniProtKB-KW"/>
</dbReference>
<dbReference type="SUPFAM" id="SSF52540">
    <property type="entry name" value="P-loop containing nucleoside triphosphate hydrolases"/>
    <property type="match status" value="1"/>
</dbReference>
<evidence type="ECO:0000256" key="2">
    <source>
        <dbReference type="ARBA" id="ARBA00022840"/>
    </source>
</evidence>